<reference evidence="1 2" key="1">
    <citation type="journal article" date="2021" name="ISME J.">
        <title>Genomic evolution of the class Acidithiobacillia: deep-branching Proteobacteria living in extreme acidic conditions.</title>
        <authorList>
            <person name="Moya-Beltran A."/>
            <person name="Beard S."/>
            <person name="Rojas-Villalobos C."/>
            <person name="Issotta F."/>
            <person name="Gallardo Y."/>
            <person name="Ulloa R."/>
            <person name="Giaveno A."/>
            <person name="Degli Esposti M."/>
            <person name="Johnson D.B."/>
            <person name="Quatrini R."/>
        </authorList>
    </citation>
    <scope>NUCLEOTIDE SEQUENCE [LARGE SCALE GENOMIC DNA]</scope>
    <source>
        <strain evidence="1 2">GG1-14</strain>
    </source>
</reference>
<accession>A0ACD5HHC9</accession>
<evidence type="ECO:0000313" key="1">
    <source>
        <dbReference type="EMBL" id="XRI74053.1"/>
    </source>
</evidence>
<name>A0ACD5HHC9_9PROT</name>
<gene>
    <name evidence="1" type="ORF">HHS34_002360</name>
</gene>
<sequence length="142" mass="16750">MMGETVNYENQSENVGGLKIAKYTDPALRELLYRARKKEADALAILEQQAHAGHIRAQRYLGLYWYRTTEPERAIPYWQAALPQGCHWSRYYYGKALYSGRGITQNRLWALRQWQILSGYPDRVARLARHALYRLDTHYRES</sequence>
<dbReference type="Proteomes" id="UP001195965">
    <property type="component" value="Chromosome"/>
</dbReference>
<evidence type="ECO:0000313" key="2">
    <source>
        <dbReference type="Proteomes" id="UP001195965"/>
    </source>
</evidence>
<protein>
    <submittedName>
        <fullName evidence="1">Uncharacterized protein</fullName>
    </submittedName>
</protein>
<dbReference type="EMBL" id="CP127526">
    <property type="protein sequence ID" value="XRI74053.1"/>
    <property type="molecule type" value="Genomic_DNA"/>
</dbReference>
<proteinExistence type="predicted"/>
<organism evidence="1 2">
    <name type="scientific">Acidithiobacillus montserratensis</name>
    <dbReference type="NCBI Taxonomy" id="2729135"/>
    <lineage>
        <taxon>Bacteria</taxon>
        <taxon>Pseudomonadati</taxon>
        <taxon>Pseudomonadota</taxon>
        <taxon>Acidithiobacillia</taxon>
        <taxon>Acidithiobacillales</taxon>
        <taxon>Acidithiobacillaceae</taxon>
        <taxon>Acidithiobacillus</taxon>
    </lineage>
</organism>
<keyword evidence="2" id="KW-1185">Reference proteome</keyword>